<comment type="caution">
    <text evidence="2">The sequence shown here is derived from an EMBL/GenBank/DDBJ whole genome shotgun (WGS) entry which is preliminary data.</text>
</comment>
<dbReference type="GO" id="GO:0016747">
    <property type="term" value="F:acyltransferase activity, transferring groups other than amino-acyl groups"/>
    <property type="evidence" value="ECO:0007669"/>
    <property type="project" value="InterPro"/>
</dbReference>
<sequence>MTYEFDDDPARLDADAIWAYLSTDAYWGRWRTRADFDRQLATAWRVVGGYVSHTGAQVAFARAVSDGVSDAYLADVYVHPDHRGQGLGRRLVSTMVDNGPGARFRWTLATKDAHELYRSYGFAEPDETFMVRPAAPERRLPDSL</sequence>
<dbReference type="Proteomes" id="UP000569914">
    <property type="component" value="Unassembled WGS sequence"/>
</dbReference>
<dbReference type="Gene3D" id="3.40.630.30">
    <property type="match status" value="1"/>
</dbReference>
<evidence type="ECO:0000313" key="2">
    <source>
        <dbReference type="EMBL" id="NYE72003.1"/>
    </source>
</evidence>
<feature type="domain" description="N-acetyltransferase" evidence="1">
    <location>
        <begin position="3"/>
        <end position="142"/>
    </location>
</feature>
<dbReference type="InterPro" id="IPR016181">
    <property type="entry name" value="Acyl_CoA_acyltransferase"/>
</dbReference>
<dbReference type="PROSITE" id="PS51186">
    <property type="entry name" value="GNAT"/>
    <property type="match status" value="1"/>
</dbReference>
<reference evidence="2 3" key="1">
    <citation type="submission" date="2020-07" db="EMBL/GenBank/DDBJ databases">
        <title>Sequencing the genomes of 1000 actinobacteria strains.</title>
        <authorList>
            <person name="Klenk H.-P."/>
        </authorList>
    </citation>
    <scope>NUCLEOTIDE SEQUENCE [LARGE SCALE GENOMIC DNA]</scope>
    <source>
        <strain evidence="2 3">DSM 22083</strain>
    </source>
</reference>
<evidence type="ECO:0000259" key="1">
    <source>
        <dbReference type="PROSITE" id="PS51186"/>
    </source>
</evidence>
<dbReference type="PANTHER" id="PTHR43233">
    <property type="entry name" value="FAMILY N-ACETYLTRANSFERASE, PUTATIVE (AFU_ORTHOLOGUE AFUA_6G03350)-RELATED"/>
    <property type="match status" value="1"/>
</dbReference>
<name>A0A7Y9I804_9ACTN</name>
<proteinExistence type="predicted"/>
<dbReference type="InterPro" id="IPR053144">
    <property type="entry name" value="Acetyltransferase_Butenolide"/>
</dbReference>
<organism evidence="2 3">
    <name type="scientific">Microlunatus parietis</name>
    <dbReference type="NCBI Taxonomy" id="682979"/>
    <lineage>
        <taxon>Bacteria</taxon>
        <taxon>Bacillati</taxon>
        <taxon>Actinomycetota</taxon>
        <taxon>Actinomycetes</taxon>
        <taxon>Propionibacteriales</taxon>
        <taxon>Propionibacteriaceae</taxon>
        <taxon>Microlunatus</taxon>
    </lineage>
</organism>
<gene>
    <name evidence="2" type="ORF">BKA15_003332</name>
</gene>
<dbReference type="RefSeq" id="WP_179752532.1">
    <property type="nucleotide sequence ID" value="NZ_JACCBU010000001.1"/>
</dbReference>
<dbReference type="Pfam" id="PF13508">
    <property type="entry name" value="Acetyltransf_7"/>
    <property type="match status" value="1"/>
</dbReference>
<keyword evidence="2" id="KW-0808">Transferase</keyword>
<keyword evidence="3" id="KW-1185">Reference proteome</keyword>
<dbReference type="InterPro" id="IPR000182">
    <property type="entry name" value="GNAT_dom"/>
</dbReference>
<dbReference type="SUPFAM" id="SSF55729">
    <property type="entry name" value="Acyl-CoA N-acyltransferases (Nat)"/>
    <property type="match status" value="1"/>
</dbReference>
<protein>
    <submittedName>
        <fullName evidence="2">GNAT superfamily N-acetyltransferase</fullName>
    </submittedName>
</protein>
<evidence type="ECO:0000313" key="3">
    <source>
        <dbReference type="Proteomes" id="UP000569914"/>
    </source>
</evidence>
<dbReference type="CDD" id="cd04301">
    <property type="entry name" value="NAT_SF"/>
    <property type="match status" value="1"/>
</dbReference>
<accession>A0A7Y9I804</accession>
<dbReference type="PANTHER" id="PTHR43233:SF1">
    <property type="entry name" value="FAMILY N-ACETYLTRANSFERASE, PUTATIVE (AFU_ORTHOLOGUE AFUA_6G03350)-RELATED"/>
    <property type="match status" value="1"/>
</dbReference>
<dbReference type="EMBL" id="JACCBU010000001">
    <property type="protein sequence ID" value="NYE72003.1"/>
    <property type="molecule type" value="Genomic_DNA"/>
</dbReference>
<dbReference type="AlphaFoldDB" id="A0A7Y9I804"/>